<comment type="caution">
    <text evidence="1">The sequence shown here is derived from an EMBL/GenBank/DDBJ whole genome shotgun (WGS) entry which is preliminary data.</text>
</comment>
<dbReference type="Proteomes" id="UP000177130">
    <property type="component" value="Unassembled WGS sequence"/>
</dbReference>
<proteinExistence type="predicted"/>
<evidence type="ECO:0000313" key="2">
    <source>
        <dbReference type="Proteomes" id="UP000177130"/>
    </source>
</evidence>
<accession>A0A1G2MF29</accession>
<sequence>MDFSGKELKVSLLVFVALSAGFFWFIEADAVKVKIVVDTNNHSAVVVPVSSNEVIGTSISCRLEQWLKQYFGDGKGGYDAGAYNQAVNKSAVCAAGYLEASTILAERGDIETGISEVDRRISSLNNTKKYIADNKFSPHNLNGLKLAAIPIGSIAKKSYETAVNVSAMCVADRVLGTIEPVVPIGEKSSYEGVFFDPLPSISKEKMEEVRANNRLLKSKLDSGDIKTKDSVLMPLNNQRLVARYFIPVTFADLETNYKPFYVSKNYLQSGFQWVLNKKGKKIVDKFTWVTKELLAGWDPALSSVDDATMMNVTVEDIIYEKTLVPEPLTFNALIETIAVHMSLYTKMKTDLEIKKTALDSRLDTLISNNYNCL</sequence>
<protein>
    <submittedName>
        <fullName evidence="1">Uncharacterized protein</fullName>
    </submittedName>
</protein>
<name>A0A1G2MF29_9BACT</name>
<organism evidence="1 2">
    <name type="scientific">Candidatus Taylorbacteria bacterium RIFCSPHIGHO2_02_FULL_43_32b</name>
    <dbReference type="NCBI Taxonomy" id="1802306"/>
    <lineage>
        <taxon>Bacteria</taxon>
        <taxon>Candidatus Tayloriibacteriota</taxon>
    </lineage>
</organism>
<gene>
    <name evidence="1" type="ORF">A3C72_00175</name>
</gene>
<reference evidence="1 2" key="1">
    <citation type="journal article" date="2016" name="Nat. Commun.">
        <title>Thousands of microbial genomes shed light on interconnected biogeochemical processes in an aquifer system.</title>
        <authorList>
            <person name="Anantharaman K."/>
            <person name="Brown C.T."/>
            <person name="Hug L.A."/>
            <person name="Sharon I."/>
            <person name="Castelle C.J."/>
            <person name="Probst A.J."/>
            <person name="Thomas B.C."/>
            <person name="Singh A."/>
            <person name="Wilkins M.J."/>
            <person name="Karaoz U."/>
            <person name="Brodie E.L."/>
            <person name="Williams K.H."/>
            <person name="Hubbard S.S."/>
            <person name="Banfield J.F."/>
        </authorList>
    </citation>
    <scope>NUCLEOTIDE SEQUENCE [LARGE SCALE GENOMIC DNA]</scope>
</reference>
<dbReference type="STRING" id="1802306.A3C72_00175"/>
<dbReference type="EMBL" id="MHRK01000052">
    <property type="protein sequence ID" value="OHA22498.1"/>
    <property type="molecule type" value="Genomic_DNA"/>
</dbReference>
<dbReference type="AlphaFoldDB" id="A0A1G2MF29"/>
<evidence type="ECO:0000313" key="1">
    <source>
        <dbReference type="EMBL" id="OHA22498.1"/>
    </source>
</evidence>